<dbReference type="Gene3D" id="3.30.470.20">
    <property type="entry name" value="ATP-grasp fold, B domain"/>
    <property type="match status" value="1"/>
</dbReference>
<dbReference type="Gene3D" id="3.40.50.720">
    <property type="entry name" value="NAD(P)-binding Rossmann-like Domain"/>
    <property type="match status" value="1"/>
</dbReference>
<protein>
    <recommendedName>
        <fullName evidence="3">CoA-binding domain-containing protein</fullName>
    </recommendedName>
</protein>
<evidence type="ECO:0000256" key="2">
    <source>
        <dbReference type="ARBA" id="ARBA00060888"/>
    </source>
</evidence>
<comment type="similarity">
    <text evidence="2">In the N-terminal section; belongs to the acetate CoA ligase alpha subunit family.</text>
</comment>
<dbReference type="AlphaFoldDB" id="T0HDA2"/>
<dbReference type="InterPro" id="IPR032875">
    <property type="entry name" value="Succ_CoA_lig_flav_dom"/>
</dbReference>
<dbReference type="eggNOG" id="COG1042">
    <property type="taxonomic scope" value="Bacteria"/>
</dbReference>
<dbReference type="Pfam" id="PF13607">
    <property type="entry name" value="Succ_CoA_lig"/>
    <property type="match status" value="1"/>
</dbReference>
<dbReference type="SMART" id="SM00881">
    <property type="entry name" value="CoA_binding"/>
    <property type="match status" value="1"/>
</dbReference>
<evidence type="ECO:0000259" key="3">
    <source>
        <dbReference type="SMART" id="SM00881"/>
    </source>
</evidence>
<evidence type="ECO:0000313" key="4">
    <source>
        <dbReference type="EMBL" id="EQB14296.1"/>
    </source>
</evidence>
<dbReference type="InterPro" id="IPR036291">
    <property type="entry name" value="NAD(P)-bd_dom_sf"/>
</dbReference>
<dbReference type="InterPro" id="IPR013815">
    <property type="entry name" value="ATP_grasp_subdomain_1"/>
</dbReference>
<accession>T0HDA2</accession>
<name>T0HDA2_9SPHN</name>
<dbReference type="GO" id="GO:0006099">
    <property type="term" value="P:tricarboxylic acid cycle"/>
    <property type="evidence" value="ECO:0007669"/>
    <property type="project" value="UniProtKB-KW"/>
</dbReference>
<dbReference type="PANTHER" id="PTHR42793:SF4">
    <property type="entry name" value="BLL6376 PROTEIN"/>
    <property type="match status" value="1"/>
</dbReference>
<organism evidence="4 5">
    <name type="scientific">Novosphingobium lindaniclasticum LE124</name>
    <dbReference type="NCBI Taxonomy" id="1096930"/>
    <lineage>
        <taxon>Bacteria</taxon>
        <taxon>Pseudomonadati</taxon>
        <taxon>Pseudomonadota</taxon>
        <taxon>Alphaproteobacteria</taxon>
        <taxon>Sphingomonadales</taxon>
        <taxon>Sphingomonadaceae</taxon>
        <taxon>Novosphingobium</taxon>
    </lineage>
</organism>
<gene>
    <name evidence="4" type="ORF">L284_12945</name>
</gene>
<dbReference type="SUPFAM" id="SSF56059">
    <property type="entry name" value="Glutathione synthetase ATP-binding domain-like"/>
    <property type="match status" value="1"/>
</dbReference>
<dbReference type="InterPro" id="IPR016102">
    <property type="entry name" value="Succinyl-CoA_synth-like"/>
</dbReference>
<dbReference type="Pfam" id="PF13380">
    <property type="entry name" value="CoA_binding_2"/>
    <property type="match status" value="1"/>
</dbReference>
<feature type="domain" description="CoA-binding" evidence="3">
    <location>
        <begin position="1"/>
        <end position="88"/>
    </location>
</feature>
<comment type="caution">
    <text evidence="4">The sequence shown here is derived from an EMBL/GenBank/DDBJ whole genome shotgun (WGS) entry which is preliminary data.</text>
</comment>
<dbReference type="Proteomes" id="UP000015527">
    <property type="component" value="Unassembled WGS sequence"/>
</dbReference>
<evidence type="ECO:0000313" key="5">
    <source>
        <dbReference type="Proteomes" id="UP000015527"/>
    </source>
</evidence>
<dbReference type="EMBL" id="ATHL01000082">
    <property type="protein sequence ID" value="EQB14296.1"/>
    <property type="molecule type" value="Genomic_DNA"/>
</dbReference>
<proteinExistence type="inferred from homology"/>
<evidence type="ECO:0000256" key="1">
    <source>
        <dbReference type="ARBA" id="ARBA00022532"/>
    </source>
</evidence>
<sequence length="686" mass="71375">MVGASEDATRIGGRTVANLLRGRYAGPIFPINPKHETVQGLPAWPSIAEVPHAIDTVVIAVPENHVIPAVQEAAAKGARGAVIFSAGFNEAGPDGEARQRALDRISQESGLRIIGPNCLGVYNARNGAWLSFTTQFQETVDGPTIGLVSQSGGSAAHILKLAQQRGLTIGTFFTTGNEADVEFGEAMHALVADPATKVIVAYIEGIRNGASVLAALEAARRARKPVITLKVGRTQAGALAAASHTASLAGEDRVYDAIFRAYGVHRAGSTEELLDVAQAALHSTGNFPKGGRLGVATISGGMGAQIADAAADAGLTTPAIDMASQALLKALCPPGSPRNPVDITAQLSTDPDLLGQSLRIMAGSNAFDMLFAFFGVYADVPGLSDKIRESLVAFRADYPDIAVGLGIICGEQDAKRYAEGGFLVFEEPARAVKAMAALARFESCFGKTGTVDATTRVPRLADNRSFNEAEAKDVLRSVGIAIPEEKIARDPTEAASLAGTMKLPLALKIVSPDILHKSDVGGVRLGLTSPQDVLEAAGTMLEAVGRALPEAGIDGLLLSEMVPPGVELILGTRRDAAFGPIVMIGLGGVTTELFEDVAIRPAPVTLDEAHVMLRELKSYPLLDGYRGDAPSDVDSAARAIVAVAALAVANPRVETLEINPLRILPVGCGAIALDAVIELRSQGTLS</sequence>
<dbReference type="Gene3D" id="3.40.50.261">
    <property type="entry name" value="Succinyl-CoA synthetase domains"/>
    <property type="match status" value="2"/>
</dbReference>
<dbReference type="GO" id="GO:0005524">
    <property type="term" value="F:ATP binding"/>
    <property type="evidence" value="ECO:0007669"/>
    <property type="project" value="InterPro"/>
</dbReference>
<dbReference type="PATRIC" id="fig|1096930.3.peg.2581"/>
<keyword evidence="5" id="KW-1185">Reference proteome</keyword>
<dbReference type="Gene3D" id="3.30.1490.20">
    <property type="entry name" value="ATP-grasp fold, A domain"/>
    <property type="match status" value="1"/>
</dbReference>
<dbReference type="SUPFAM" id="SSF52210">
    <property type="entry name" value="Succinyl-CoA synthetase domains"/>
    <property type="match status" value="2"/>
</dbReference>
<reference evidence="4 5" key="1">
    <citation type="journal article" date="2013" name="Genome Announc.">
        <title>Genome Sequence of Novosphingobium lindaniclasticum LE124T, Isolated from a Hexachlorocyclohexane Dumpsite.</title>
        <authorList>
            <person name="Saxena A."/>
            <person name="Nayyar N."/>
            <person name="Sangwan N."/>
            <person name="Kumari R."/>
            <person name="Khurana J.P."/>
            <person name="Lal R."/>
        </authorList>
    </citation>
    <scope>NUCLEOTIDE SEQUENCE [LARGE SCALE GENOMIC DNA]</scope>
    <source>
        <strain evidence="4 5">LE124</strain>
    </source>
</reference>
<dbReference type="FunFam" id="3.30.1490.20:FF:000020">
    <property type="entry name" value="Protein lysine acetyltransferase"/>
    <property type="match status" value="1"/>
</dbReference>
<dbReference type="Pfam" id="PF13549">
    <property type="entry name" value="ATP-grasp_5"/>
    <property type="match status" value="1"/>
</dbReference>
<keyword evidence="1" id="KW-0816">Tricarboxylic acid cycle</keyword>
<dbReference type="InterPro" id="IPR003781">
    <property type="entry name" value="CoA-bd"/>
</dbReference>
<dbReference type="SUPFAM" id="SSF51735">
    <property type="entry name" value="NAD(P)-binding Rossmann-fold domains"/>
    <property type="match status" value="1"/>
</dbReference>
<dbReference type="PANTHER" id="PTHR42793">
    <property type="entry name" value="COA BINDING DOMAIN CONTAINING PROTEIN"/>
    <property type="match status" value="1"/>
</dbReference>